<dbReference type="OrthoDB" id="6368775at2759"/>
<dbReference type="GO" id="GO:0031012">
    <property type="term" value="C:extracellular matrix"/>
    <property type="evidence" value="ECO:0007669"/>
    <property type="project" value="TreeGrafter"/>
</dbReference>
<dbReference type="EMBL" id="VSRR010001881">
    <property type="protein sequence ID" value="MPC28256.1"/>
    <property type="molecule type" value="Genomic_DNA"/>
</dbReference>
<evidence type="ECO:0000256" key="2">
    <source>
        <dbReference type="PROSITE-ProRule" id="PRU00497"/>
    </source>
</evidence>
<dbReference type="GO" id="GO:0005615">
    <property type="term" value="C:extracellular space"/>
    <property type="evidence" value="ECO:0007669"/>
    <property type="project" value="TreeGrafter"/>
</dbReference>
<name>A0A5B7E4Z7_PORTR</name>
<evidence type="ECO:0000256" key="1">
    <source>
        <dbReference type="ARBA" id="ARBA00022460"/>
    </source>
</evidence>
<feature type="compositionally biased region" description="Pro residues" evidence="3">
    <location>
        <begin position="205"/>
        <end position="240"/>
    </location>
</feature>
<dbReference type="GO" id="GO:0042302">
    <property type="term" value="F:structural constituent of cuticle"/>
    <property type="evidence" value="ECO:0007669"/>
    <property type="project" value="UniProtKB-UniRule"/>
</dbReference>
<keyword evidence="1 2" id="KW-0193">Cuticle</keyword>
<dbReference type="PROSITE" id="PS51155">
    <property type="entry name" value="CHIT_BIND_RR_2"/>
    <property type="match status" value="1"/>
</dbReference>
<dbReference type="Pfam" id="PF00379">
    <property type="entry name" value="Chitin_bind_4"/>
    <property type="match status" value="1"/>
</dbReference>
<dbReference type="InterPro" id="IPR051217">
    <property type="entry name" value="Insect_Cuticle_Struc_Prot"/>
</dbReference>
<evidence type="ECO:0000313" key="4">
    <source>
        <dbReference type="EMBL" id="MPC28256.1"/>
    </source>
</evidence>
<keyword evidence="5" id="KW-1185">Reference proteome</keyword>
<dbReference type="PANTHER" id="PTHR12236:SF79">
    <property type="entry name" value="CUTICULAR PROTEIN 50CB-RELATED"/>
    <property type="match status" value="1"/>
</dbReference>
<gene>
    <name evidence="4" type="primary">resilin_6</name>
    <name evidence="4" type="ORF">E2C01_021454</name>
</gene>
<proteinExistence type="predicted"/>
<comment type="caution">
    <text evidence="4">The sequence shown here is derived from an EMBL/GenBank/DDBJ whole genome shotgun (WGS) entry which is preliminary data.</text>
</comment>
<reference evidence="4 5" key="1">
    <citation type="submission" date="2019-05" db="EMBL/GenBank/DDBJ databases">
        <title>Another draft genome of Portunus trituberculatus and its Hox gene families provides insights of decapod evolution.</title>
        <authorList>
            <person name="Jeong J.-H."/>
            <person name="Song I."/>
            <person name="Kim S."/>
            <person name="Choi T."/>
            <person name="Kim D."/>
            <person name="Ryu S."/>
            <person name="Kim W."/>
        </authorList>
    </citation>
    <scope>NUCLEOTIDE SEQUENCE [LARGE SCALE GENOMIC DNA]</scope>
    <source>
        <tissue evidence="4">Muscle</tissue>
    </source>
</reference>
<dbReference type="AlphaFoldDB" id="A0A5B7E4Z7"/>
<protein>
    <submittedName>
        <fullName evidence="4">Pro-resilin</fullName>
    </submittedName>
</protein>
<sequence length="240" mass="26299">MKYTDGLVKLARGNLTSGQFIRATWDRREWKSMVAHVLEDMAQRRTFPYIRSIASPITFPSPASLLSRPLLSAAGSVYSPLPHYSSFQVALVIFATVVVASVADQIPIYHEPQYGPPAPSYHAPVEEYPDAPPQYKYNYGVSDGYSGANFGHSESRDGYKTQGSYTVDLPDGRKQIVTYADNGDGLEAQVTYEGEAQYPDHHPAPAYPAPPPEPIYAPEPVYAPEPSYPAPPPPPPAYPA</sequence>
<organism evidence="4 5">
    <name type="scientific">Portunus trituberculatus</name>
    <name type="common">Swimming crab</name>
    <name type="synonym">Neptunus trituberculatus</name>
    <dbReference type="NCBI Taxonomy" id="210409"/>
    <lineage>
        <taxon>Eukaryota</taxon>
        <taxon>Metazoa</taxon>
        <taxon>Ecdysozoa</taxon>
        <taxon>Arthropoda</taxon>
        <taxon>Crustacea</taxon>
        <taxon>Multicrustacea</taxon>
        <taxon>Malacostraca</taxon>
        <taxon>Eumalacostraca</taxon>
        <taxon>Eucarida</taxon>
        <taxon>Decapoda</taxon>
        <taxon>Pleocyemata</taxon>
        <taxon>Brachyura</taxon>
        <taxon>Eubrachyura</taxon>
        <taxon>Portunoidea</taxon>
        <taxon>Portunidae</taxon>
        <taxon>Portuninae</taxon>
        <taxon>Portunus</taxon>
    </lineage>
</organism>
<dbReference type="InterPro" id="IPR000618">
    <property type="entry name" value="Insect_cuticle"/>
</dbReference>
<evidence type="ECO:0000313" key="5">
    <source>
        <dbReference type="Proteomes" id="UP000324222"/>
    </source>
</evidence>
<evidence type="ECO:0000256" key="3">
    <source>
        <dbReference type="SAM" id="MobiDB-lite"/>
    </source>
</evidence>
<feature type="region of interest" description="Disordered" evidence="3">
    <location>
        <begin position="195"/>
        <end position="240"/>
    </location>
</feature>
<dbReference type="Proteomes" id="UP000324222">
    <property type="component" value="Unassembled WGS sequence"/>
</dbReference>
<accession>A0A5B7E4Z7</accession>
<dbReference type="PANTHER" id="PTHR12236">
    <property type="entry name" value="STRUCTURAL CONTITUENT OF CUTICLE"/>
    <property type="match status" value="1"/>
</dbReference>